<dbReference type="GO" id="GO:0005743">
    <property type="term" value="C:mitochondrial inner membrane"/>
    <property type="evidence" value="ECO:0007669"/>
    <property type="project" value="UniProtKB-SubCell"/>
</dbReference>
<evidence type="ECO:0000313" key="8">
    <source>
        <dbReference type="Proteomes" id="UP000663861"/>
    </source>
</evidence>
<evidence type="ECO:0000256" key="5">
    <source>
        <dbReference type="ARBA" id="ARBA00023136"/>
    </source>
</evidence>
<evidence type="ECO:0000256" key="1">
    <source>
        <dbReference type="ARBA" id="ARBA00004273"/>
    </source>
</evidence>
<dbReference type="Pfam" id="PF01145">
    <property type="entry name" value="Band_7"/>
    <property type="match status" value="1"/>
</dbReference>
<evidence type="ECO:0000256" key="2">
    <source>
        <dbReference type="ARBA" id="ARBA00009658"/>
    </source>
</evidence>
<dbReference type="InterPro" id="IPR000163">
    <property type="entry name" value="Prohibitin"/>
</dbReference>
<sequence length="353" mass="38866">MNAQQGRDAFTRFAAQLQRQARGGGGGGGPGRGLLGGGAGLLLLVGGGIALNASLFNVDGGHRAIKYSRFQGIRRDIYPEGTHLVLPWFETPIIFDIRAKPRSIASLTGTKDLQMVNITCRVLSRPNTSELPTIYRELGQEYDERVLPSIVNEVLKSVVAQFNASQLITQREMSVVAQFNASQLITQREMVSRLVRENLTRRALRFNLVLDDVSITHVAFSPEFTHAVEAKQIAQQTALRAAFQVDQAIQEKQSIILSRIAQQTALRAAFQVDQAIQEKQSIIVRAQGEARSAELIGEAVKKNKGFLELRRLEAARDIANILATSGNRVMLDAQSLLLNVTDDTKDLLARNKK</sequence>
<name>A0A8H3D3Y3_9AGAM</name>
<dbReference type="Proteomes" id="UP000663861">
    <property type="component" value="Unassembled WGS sequence"/>
</dbReference>
<dbReference type="GO" id="GO:0007005">
    <property type="term" value="P:mitochondrion organization"/>
    <property type="evidence" value="ECO:0007669"/>
    <property type="project" value="TreeGrafter"/>
</dbReference>
<feature type="domain" description="Band 7" evidence="6">
    <location>
        <begin position="54"/>
        <end position="232"/>
    </location>
</feature>
<protein>
    <recommendedName>
        <fullName evidence="6">Band 7 domain-containing protein</fullName>
    </recommendedName>
</protein>
<evidence type="ECO:0000256" key="4">
    <source>
        <dbReference type="ARBA" id="ARBA00023128"/>
    </source>
</evidence>
<organism evidence="7 8">
    <name type="scientific">Rhizoctonia solani</name>
    <dbReference type="NCBI Taxonomy" id="456999"/>
    <lineage>
        <taxon>Eukaryota</taxon>
        <taxon>Fungi</taxon>
        <taxon>Dikarya</taxon>
        <taxon>Basidiomycota</taxon>
        <taxon>Agaricomycotina</taxon>
        <taxon>Agaricomycetes</taxon>
        <taxon>Cantharellales</taxon>
        <taxon>Ceratobasidiaceae</taxon>
        <taxon>Rhizoctonia</taxon>
    </lineage>
</organism>
<evidence type="ECO:0000256" key="3">
    <source>
        <dbReference type="ARBA" id="ARBA00022792"/>
    </source>
</evidence>
<keyword evidence="3" id="KW-0999">Mitochondrion inner membrane</keyword>
<keyword evidence="5" id="KW-0472">Membrane</keyword>
<dbReference type="EMBL" id="CAJMWY010003941">
    <property type="protein sequence ID" value="CAE6511542.1"/>
    <property type="molecule type" value="Genomic_DNA"/>
</dbReference>
<dbReference type="PANTHER" id="PTHR23222:SF1">
    <property type="entry name" value="PROHIBITIN-2"/>
    <property type="match status" value="1"/>
</dbReference>
<dbReference type="GO" id="GO:0000423">
    <property type="term" value="P:mitophagy"/>
    <property type="evidence" value="ECO:0007669"/>
    <property type="project" value="UniProtKB-ARBA"/>
</dbReference>
<dbReference type="Gene3D" id="3.30.479.30">
    <property type="entry name" value="Band 7 domain"/>
    <property type="match status" value="1"/>
</dbReference>
<dbReference type="SMART" id="SM00244">
    <property type="entry name" value="PHB"/>
    <property type="match status" value="1"/>
</dbReference>
<dbReference type="PRINTS" id="PR00679">
    <property type="entry name" value="PROHIBITIN"/>
</dbReference>
<accession>A0A8H3D3Y3</accession>
<evidence type="ECO:0000259" key="6">
    <source>
        <dbReference type="SMART" id="SM00244"/>
    </source>
</evidence>
<proteinExistence type="inferred from homology"/>
<dbReference type="SUPFAM" id="SSF117892">
    <property type="entry name" value="Band 7/SPFH domain"/>
    <property type="match status" value="2"/>
</dbReference>
<evidence type="ECO:0000313" key="7">
    <source>
        <dbReference type="EMBL" id="CAE6511542.1"/>
    </source>
</evidence>
<dbReference type="InterPro" id="IPR001107">
    <property type="entry name" value="Band_7"/>
</dbReference>
<dbReference type="CDD" id="cd03401">
    <property type="entry name" value="SPFH_prohibitin"/>
    <property type="match status" value="1"/>
</dbReference>
<dbReference type="InterPro" id="IPR036013">
    <property type="entry name" value="Band_7/SPFH_dom_sf"/>
</dbReference>
<reference evidence="7" key="1">
    <citation type="submission" date="2021-01" db="EMBL/GenBank/DDBJ databases">
        <authorList>
            <person name="Kaushik A."/>
        </authorList>
    </citation>
    <scope>NUCLEOTIDE SEQUENCE</scope>
    <source>
        <strain evidence="7">AG4-RS23</strain>
    </source>
</reference>
<comment type="caution">
    <text evidence="7">The sequence shown here is derived from an EMBL/GenBank/DDBJ whole genome shotgun (WGS) entry which is preliminary data.</text>
</comment>
<dbReference type="PANTHER" id="PTHR23222">
    <property type="entry name" value="PROHIBITIN"/>
    <property type="match status" value="1"/>
</dbReference>
<gene>
    <name evidence="7" type="ORF">RDB_LOCUS138792</name>
</gene>
<comment type="similarity">
    <text evidence="2">Belongs to the prohibitin family.</text>
</comment>
<dbReference type="AlphaFoldDB" id="A0A8H3D3Y3"/>
<comment type="subcellular location">
    <subcellularLocation>
        <location evidence="1">Mitochondrion inner membrane</location>
    </subcellularLocation>
</comment>
<keyword evidence="4" id="KW-0496">Mitochondrion</keyword>